<dbReference type="InterPro" id="IPR018666">
    <property type="entry name" value="DUF2125"/>
</dbReference>
<protein>
    <submittedName>
        <fullName evidence="1">DUF2125 domain-containing protein</fullName>
    </submittedName>
</protein>
<gene>
    <name evidence="1" type="ORF">GCM10023209_02870</name>
</gene>
<organism evidence="1 2">
    <name type="scientific">[Roseibacterium] beibuensis</name>
    <dbReference type="NCBI Taxonomy" id="1193142"/>
    <lineage>
        <taxon>Bacteria</taxon>
        <taxon>Pseudomonadati</taxon>
        <taxon>Pseudomonadota</taxon>
        <taxon>Alphaproteobacteria</taxon>
        <taxon>Rhodobacterales</taxon>
        <taxon>Roseobacteraceae</taxon>
        <taxon>Roseicyclus</taxon>
    </lineage>
</organism>
<name>A0ABP9KTB6_9RHOB</name>
<evidence type="ECO:0000313" key="1">
    <source>
        <dbReference type="EMBL" id="GAA5065395.1"/>
    </source>
</evidence>
<keyword evidence="2" id="KW-1185">Reference proteome</keyword>
<dbReference type="Pfam" id="PF09898">
    <property type="entry name" value="DUF2125"/>
    <property type="match status" value="1"/>
</dbReference>
<reference evidence="2" key="1">
    <citation type="journal article" date="2019" name="Int. J. Syst. Evol. Microbiol.">
        <title>The Global Catalogue of Microorganisms (GCM) 10K type strain sequencing project: providing services to taxonomists for standard genome sequencing and annotation.</title>
        <authorList>
            <consortium name="The Broad Institute Genomics Platform"/>
            <consortium name="The Broad Institute Genome Sequencing Center for Infectious Disease"/>
            <person name="Wu L."/>
            <person name="Ma J."/>
        </authorList>
    </citation>
    <scope>NUCLEOTIDE SEQUENCE [LARGE SCALE GENOMIC DNA]</scope>
    <source>
        <strain evidence="2">JCM 18015</strain>
    </source>
</reference>
<dbReference type="Proteomes" id="UP001499910">
    <property type="component" value="Unassembled WGS sequence"/>
</dbReference>
<sequence>MRRLISGLVVLAALASGWWALYAWSTGNVVAAWFADRAEDGWLANYSDVSVGGFPAQFTTRIEGLELADPDTGWVWTAPTLTLEQRVFRPDHLRAIWPSEQALASPRERLTIRSEAIRSDLDVQPAARFALDASDTELRGVEISSTEGWSMRLPEGRLTGQRVEGEDDTYDVAFRASGLVPPAPMAAVLDPAGVLPEAIGEVVYTARMAFDRPWDLRAIEDRRPQITRLDLDEAAASWGAMLFRATGALDVDGQGQPDGEISVRAENWRAMVDLAVNAGALPEQLQSSVEGVLGMVAGLSGSPENIDATLAFRDGRVFLGPIPLGPAPRLVLR</sequence>
<evidence type="ECO:0000313" key="2">
    <source>
        <dbReference type="Proteomes" id="UP001499910"/>
    </source>
</evidence>
<comment type="caution">
    <text evidence="1">The sequence shown here is derived from an EMBL/GenBank/DDBJ whole genome shotgun (WGS) entry which is preliminary data.</text>
</comment>
<proteinExistence type="predicted"/>
<accession>A0ABP9KTB6</accession>
<dbReference type="EMBL" id="BAABHW010000001">
    <property type="protein sequence ID" value="GAA5065395.1"/>
    <property type="molecule type" value="Genomic_DNA"/>
</dbReference>
<dbReference type="RefSeq" id="WP_259547077.1">
    <property type="nucleotide sequence ID" value="NZ_BAABHW010000001.1"/>
</dbReference>